<dbReference type="Gene3D" id="3.90.380.10">
    <property type="entry name" value="Naphthalene 1,2-dioxygenase Alpha Subunit, Chain A, domain 1"/>
    <property type="match status" value="1"/>
</dbReference>
<dbReference type="PANTHER" id="PTHR43756:SF5">
    <property type="entry name" value="CHOLINE MONOOXYGENASE, CHLOROPLASTIC"/>
    <property type="match status" value="1"/>
</dbReference>
<sequence>MEHRPDLGYFDEGQDLAAPAFFAEATAGAPRTLPPAAVRSLAFTRLEDEAVWTRDWICVGAHEAIPQVGDLLPFTVGTHGVHVQRTATGLAARFNKAQHGGCRVVPLQCQTGAKTKCSFTSCGYSRDRGAIPAQALGDGAPEMHQYLGLRPERLLTAQARSWGPLIFVNLDIAPVWAEASLQRLNRETGAFGNHKPHRSDEIWLEFNANWKLAAAALAAGRPVARDDEAGWIVSETETRDGGPARAAWLFPNLVLLSDETGTAVVALQPTAIGRTLCRVSVYGADPAGALDRWRSEIAARAAEGEAEHLALSRFGSTHRPETIGLPAPRQTSPVAAWMQATLAARVARAPLGPVDQPLFQNPKG</sequence>
<accession>A0ABW3Z5I9</accession>
<dbReference type="RefSeq" id="WP_378774656.1">
    <property type="nucleotide sequence ID" value="NZ_JBHTMX010000026.1"/>
</dbReference>
<organism evidence="1 2">
    <name type="scientific">Methylopila musalis</name>
    <dbReference type="NCBI Taxonomy" id="1134781"/>
    <lineage>
        <taxon>Bacteria</taxon>
        <taxon>Pseudomonadati</taxon>
        <taxon>Pseudomonadota</taxon>
        <taxon>Alphaproteobacteria</taxon>
        <taxon>Hyphomicrobiales</taxon>
        <taxon>Methylopilaceae</taxon>
        <taxon>Methylopila</taxon>
    </lineage>
</organism>
<evidence type="ECO:0000313" key="1">
    <source>
        <dbReference type="EMBL" id="MFD1331448.1"/>
    </source>
</evidence>
<dbReference type="InterPro" id="IPR036922">
    <property type="entry name" value="Rieske_2Fe-2S_sf"/>
</dbReference>
<evidence type="ECO:0000313" key="2">
    <source>
        <dbReference type="Proteomes" id="UP001597171"/>
    </source>
</evidence>
<proteinExistence type="predicted"/>
<protein>
    <submittedName>
        <fullName evidence="1">Ring-hydroxylating oxygenase subunit alpha</fullName>
    </submittedName>
</protein>
<dbReference type="EMBL" id="JBHTMX010000026">
    <property type="protein sequence ID" value="MFD1331448.1"/>
    <property type="molecule type" value="Genomic_DNA"/>
</dbReference>
<comment type="caution">
    <text evidence="1">The sequence shown here is derived from an EMBL/GenBank/DDBJ whole genome shotgun (WGS) entry which is preliminary data.</text>
</comment>
<keyword evidence="2" id="KW-1185">Reference proteome</keyword>
<dbReference type="Proteomes" id="UP001597171">
    <property type="component" value="Unassembled WGS sequence"/>
</dbReference>
<gene>
    <name evidence="1" type="ORF">ACFQ4O_05485</name>
</gene>
<name>A0ABW3Z5I9_9HYPH</name>
<dbReference type="Gene3D" id="2.102.10.10">
    <property type="entry name" value="Rieske [2Fe-2S] iron-sulphur domain"/>
    <property type="match status" value="1"/>
</dbReference>
<reference evidence="2" key="1">
    <citation type="journal article" date="2019" name="Int. J. Syst. Evol. Microbiol.">
        <title>The Global Catalogue of Microorganisms (GCM) 10K type strain sequencing project: providing services to taxonomists for standard genome sequencing and annotation.</title>
        <authorList>
            <consortium name="The Broad Institute Genomics Platform"/>
            <consortium name="The Broad Institute Genome Sequencing Center for Infectious Disease"/>
            <person name="Wu L."/>
            <person name="Ma J."/>
        </authorList>
    </citation>
    <scope>NUCLEOTIDE SEQUENCE [LARGE SCALE GENOMIC DNA]</scope>
    <source>
        <strain evidence="2">CCUG 61696</strain>
    </source>
</reference>
<dbReference type="SUPFAM" id="SSF50022">
    <property type="entry name" value="ISP domain"/>
    <property type="match status" value="1"/>
</dbReference>
<dbReference type="PANTHER" id="PTHR43756">
    <property type="entry name" value="CHOLINE MONOOXYGENASE, CHLOROPLASTIC"/>
    <property type="match status" value="1"/>
</dbReference>
<dbReference type="InterPro" id="IPR001663">
    <property type="entry name" value="Rng_hydr_dOase-A"/>
</dbReference>